<name>A0A239GHH7_9ACTN</name>
<evidence type="ECO:0000313" key="2">
    <source>
        <dbReference type="EMBL" id="SNS68647.1"/>
    </source>
</evidence>
<accession>A0A239GHH7</accession>
<feature type="transmembrane region" description="Helical" evidence="1">
    <location>
        <begin position="64"/>
        <end position="86"/>
    </location>
</feature>
<sequence>MGIVMSLGTCWLIANIWSSCDVGVNDSANSGFLVIVYLPLAFVVFSVAAGVTHSVMAKWTNATLALGSAVAVEIAIGWTVIAWIGIADDYPAPFCPGNIPAWWPHFIPI</sequence>
<reference evidence="2 3" key="1">
    <citation type="submission" date="2017-06" db="EMBL/GenBank/DDBJ databases">
        <authorList>
            <person name="Kim H.J."/>
            <person name="Triplett B.A."/>
        </authorList>
    </citation>
    <scope>NUCLEOTIDE SEQUENCE [LARGE SCALE GENOMIC DNA]</scope>
    <source>
        <strain evidence="2 3">CGMCC 4.1858</strain>
    </source>
</reference>
<feature type="transmembrane region" description="Helical" evidence="1">
    <location>
        <begin position="34"/>
        <end position="52"/>
    </location>
</feature>
<evidence type="ECO:0000256" key="1">
    <source>
        <dbReference type="SAM" id="Phobius"/>
    </source>
</evidence>
<keyword evidence="3" id="KW-1185">Reference proteome</keyword>
<dbReference type="EMBL" id="FZOF01000007">
    <property type="protein sequence ID" value="SNS68647.1"/>
    <property type="molecule type" value="Genomic_DNA"/>
</dbReference>
<gene>
    <name evidence="2" type="ORF">SAMN05216252_107410</name>
</gene>
<protein>
    <submittedName>
        <fullName evidence="2">Uncharacterized protein</fullName>
    </submittedName>
</protein>
<dbReference type="Proteomes" id="UP000198280">
    <property type="component" value="Unassembled WGS sequence"/>
</dbReference>
<keyword evidence="1" id="KW-0472">Membrane</keyword>
<dbReference type="AlphaFoldDB" id="A0A239GHH7"/>
<organism evidence="2 3">
    <name type="scientific">Actinacidiphila glaucinigra</name>
    <dbReference type="NCBI Taxonomy" id="235986"/>
    <lineage>
        <taxon>Bacteria</taxon>
        <taxon>Bacillati</taxon>
        <taxon>Actinomycetota</taxon>
        <taxon>Actinomycetes</taxon>
        <taxon>Kitasatosporales</taxon>
        <taxon>Streptomycetaceae</taxon>
        <taxon>Actinacidiphila</taxon>
    </lineage>
</organism>
<dbReference type="OrthoDB" id="3827993at2"/>
<proteinExistence type="predicted"/>
<keyword evidence="1" id="KW-1133">Transmembrane helix</keyword>
<evidence type="ECO:0000313" key="3">
    <source>
        <dbReference type="Proteomes" id="UP000198280"/>
    </source>
</evidence>
<keyword evidence="1" id="KW-0812">Transmembrane</keyword>